<dbReference type="Pfam" id="PF08281">
    <property type="entry name" value="Sigma70_r4_2"/>
    <property type="match status" value="1"/>
</dbReference>
<evidence type="ECO:0000256" key="4">
    <source>
        <dbReference type="ARBA" id="ARBA00023163"/>
    </source>
</evidence>
<accession>A0A291QXH8</accession>
<proteinExistence type="inferred from homology"/>
<evidence type="ECO:0000256" key="1">
    <source>
        <dbReference type="ARBA" id="ARBA00010641"/>
    </source>
</evidence>
<feature type="domain" description="RNA polymerase sigma factor 70 region 4 type 2" evidence="6">
    <location>
        <begin position="113"/>
        <end position="163"/>
    </location>
</feature>
<dbReference type="InterPro" id="IPR014284">
    <property type="entry name" value="RNA_pol_sigma-70_dom"/>
</dbReference>
<evidence type="ECO:0000259" key="6">
    <source>
        <dbReference type="Pfam" id="PF08281"/>
    </source>
</evidence>
<organism evidence="7 8">
    <name type="scientific">Chitinophaga caeni</name>
    <dbReference type="NCBI Taxonomy" id="2029983"/>
    <lineage>
        <taxon>Bacteria</taxon>
        <taxon>Pseudomonadati</taxon>
        <taxon>Bacteroidota</taxon>
        <taxon>Chitinophagia</taxon>
        <taxon>Chitinophagales</taxon>
        <taxon>Chitinophagaceae</taxon>
        <taxon>Chitinophaga</taxon>
    </lineage>
</organism>
<evidence type="ECO:0008006" key="9">
    <source>
        <dbReference type="Google" id="ProtNLM"/>
    </source>
</evidence>
<dbReference type="InterPro" id="IPR013325">
    <property type="entry name" value="RNA_pol_sigma_r2"/>
</dbReference>
<evidence type="ECO:0000256" key="3">
    <source>
        <dbReference type="ARBA" id="ARBA00023082"/>
    </source>
</evidence>
<dbReference type="SUPFAM" id="SSF88659">
    <property type="entry name" value="Sigma3 and sigma4 domains of RNA polymerase sigma factors"/>
    <property type="match status" value="1"/>
</dbReference>
<dbReference type="Gene3D" id="1.10.10.10">
    <property type="entry name" value="Winged helix-like DNA-binding domain superfamily/Winged helix DNA-binding domain"/>
    <property type="match status" value="1"/>
</dbReference>
<keyword evidence="3" id="KW-0731">Sigma factor</keyword>
<dbReference type="InterPro" id="IPR007627">
    <property type="entry name" value="RNA_pol_sigma70_r2"/>
</dbReference>
<evidence type="ECO:0000313" key="8">
    <source>
        <dbReference type="Proteomes" id="UP000220133"/>
    </source>
</evidence>
<sequence>MDVNINLEINKDSFKQLYDEYFTLCCRYAYSFLNDYEAARDAASEVFCQIWKHRANIKINTSIKNYLLVACRRQCQKQSKKTDRQDVLNQHFSGQQTASLHPHEALANKEATEKFHQLLQQLDPVKQEIIDLRLLGLTYKEIAEILHMTVRKVEYHMNSAIKSLQEEALNLKNSHQEIYLVISSLLLLMHSPVFQ</sequence>
<protein>
    <recommendedName>
        <fullName evidence="9">RNA polymerase sigma-70 factor</fullName>
    </recommendedName>
</protein>
<dbReference type="PANTHER" id="PTHR43133:SF46">
    <property type="entry name" value="RNA POLYMERASE SIGMA-70 FACTOR ECF SUBFAMILY"/>
    <property type="match status" value="1"/>
</dbReference>
<dbReference type="RefSeq" id="WP_098195049.1">
    <property type="nucleotide sequence ID" value="NZ_CP023777.1"/>
</dbReference>
<feature type="domain" description="RNA polymerase sigma-70 region 2" evidence="5">
    <location>
        <begin position="17"/>
        <end position="84"/>
    </location>
</feature>
<evidence type="ECO:0000313" key="7">
    <source>
        <dbReference type="EMBL" id="ATL48676.1"/>
    </source>
</evidence>
<dbReference type="Proteomes" id="UP000220133">
    <property type="component" value="Chromosome"/>
</dbReference>
<dbReference type="GO" id="GO:0003677">
    <property type="term" value="F:DNA binding"/>
    <property type="evidence" value="ECO:0007669"/>
    <property type="project" value="InterPro"/>
</dbReference>
<gene>
    <name evidence="7" type="ORF">COR50_16725</name>
</gene>
<dbReference type="Gene3D" id="1.10.1740.10">
    <property type="match status" value="1"/>
</dbReference>
<keyword evidence="2" id="KW-0805">Transcription regulation</keyword>
<dbReference type="KEGG" id="cbae:COR50_16725"/>
<evidence type="ECO:0000259" key="5">
    <source>
        <dbReference type="Pfam" id="PF04542"/>
    </source>
</evidence>
<dbReference type="AlphaFoldDB" id="A0A291QXH8"/>
<dbReference type="InterPro" id="IPR013249">
    <property type="entry name" value="RNA_pol_sigma70_r4_t2"/>
</dbReference>
<dbReference type="SUPFAM" id="SSF88946">
    <property type="entry name" value="Sigma2 domain of RNA polymerase sigma factors"/>
    <property type="match status" value="1"/>
</dbReference>
<evidence type="ECO:0000256" key="2">
    <source>
        <dbReference type="ARBA" id="ARBA00023015"/>
    </source>
</evidence>
<dbReference type="OrthoDB" id="1524077at2"/>
<dbReference type="InterPro" id="IPR013324">
    <property type="entry name" value="RNA_pol_sigma_r3/r4-like"/>
</dbReference>
<dbReference type="GO" id="GO:0006352">
    <property type="term" value="P:DNA-templated transcription initiation"/>
    <property type="evidence" value="ECO:0007669"/>
    <property type="project" value="InterPro"/>
</dbReference>
<dbReference type="EMBL" id="CP023777">
    <property type="protein sequence ID" value="ATL48676.1"/>
    <property type="molecule type" value="Genomic_DNA"/>
</dbReference>
<dbReference type="NCBIfam" id="TIGR02937">
    <property type="entry name" value="sigma70-ECF"/>
    <property type="match status" value="1"/>
</dbReference>
<comment type="similarity">
    <text evidence="1">Belongs to the sigma-70 factor family. ECF subfamily.</text>
</comment>
<dbReference type="Pfam" id="PF04542">
    <property type="entry name" value="Sigma70_r2"/>
    <property type="match status" value="1"/>
</dbReference>
<keyword evidence="8" id="KW-1185">Reference proteome</keyword>
<dbReference type="PANTHER" id="PTHR43133">
    <property type="entry name" value="RNA POLYMERASE ECF-TYPE SIGMA FACTO"/>
    <property type="match status" value="1"/>
</dbReference>
<name>A0A291QXH8_9BACT</name>
<keyword evidence="4" id="KW-0804">Transcription</keyword>
<dbReference type="InterPro" id="IPR036388">
    <property type="entry name" value="WH-like_DNA-bd_sf"/>
</dbReference>
<reference evidence="7 8" key="1">
    <citation type="submission" date="2017-10" db="EMBL/GenBank/DDBJ databases">
        <title>Paenichitinophaga pekingensis gen. nov., sp. nov., isolated from activated sludge.</title>
        <authorList>
            <person name="Jin D."/>
            <person name="Kong X."/>
            <person name="Deng Y."/>
            <person name="Bai Z."/>
        </authorList>
    </citation>
    <scope>NUCLEOTIDE SEQUENCE [LARGE SCALE GENOMIC DNA]</scope>
    <source>
        <strain evidence="7 8">13</strain>
    </source>
</reference>
<dbReference type="InterPro" id="IPR039425">
    <property type="entry name" value="RNA_pol_sigma-70-like"/>
</dbReference>
<dbReference type="GO" id="GO:0016987">
    <property type="term" value="F:sigma factor activity"/>
    <property type="evidence" value="ECO:0007669"/>
    <property type="project" value="UniProtKB-KW"/>
</dbReference>